<dbReference type="RefSeq" id="WP_131257106.1">
    <property type="nucleotide sequence ID" value="NZ_JBHSUS010000001.1"/>
</dbReference>
<proteinExistence type="predicted"/>
<protein>
    <submittedName>
        <fullName evidence="1">DUF3549 family protein</fullName>
    </submittedName>
</protein>
<keyword evidence="2" id="KW-1185">Reference proteome</keyword>
<dbReference type="EMBL" id="JBHSUS010000001">
    <property type="protein sequence ID" value="MFC6439616.1"/>
    <property type="molecule type" value="Genomic_DNA"/>
</dbReference>
<reference evidence="2" key="1">
    <citation type="journal article" date="2019" name="Int. J. Syst. Evol. Microbiol.">
        <title>The Global Catalogue of Microorganisms (GCM) 10K type strain sequencing project: providing services to taxonomists for standard genome sequencing and annotation.</title>
        <authorList>
            <consortium name="The Broad Institute Genomics Platform"/>
            <consortium name="The Broad Institute Genome Sequencing Center for Infectious Disease"/>
            <person name="Wu L."/>
            <person name="Ma J."/>
        </authorList>
    </citation>
    <scope>NUCLEOTIDE SEQUENCE [LARGE SCALE GENOMIC DNA]</scope>
    <source>
        <strain evidence="2">CGMCC 1.16031</strain>
    </source>
</reference>
<organism evidence="1 2">
    <name type="scientific">Pseudobowmanella zhangzhouensis</name>
    <dbReference type="NCBI Taxonomy" id="1537679"/>
    <lineage>
        <taxon>Bacteria</taxon>
        <taxon>Pseudomonadati</taxon>
        <taxon>Pseudomonadota</taxon>
        <taxon>Gammaproteobacteria</taxon>
        <taxon>Alteromonadales</taxon>
        <taxon>Alteromonadaceae</taxon>
    </lineage>
</organism>
<dbReference type="Proteomes" id="UP001596364">
    <property type="component" value="Unassembled WGS sequence"/>
</dbReference>
<gene>
    <name evidence="1" type="ORF">ACFP85_05555</name>
</gene>
<evidence type="ECO:0000313" key="1">
    <source>
        <dbReference type="EMBL" id="MFC6439616.1"/>
    </source>
</evidence>
<accession>A0ABW1XJ87</accession>
<name>A0ABW1XJ87_9ALTE</name>
<evidence type="ECO:0000313" key="2">
    <source>
        <dbReference type="Proteomes" id="UP001596364"/>
    </source>
</evidence>
<comment type="caution">
    <text evidence="1">The sequence shown here is derived from an EMBL/GenBank/DDBJ whole genome shotgun (WGS) entry which is preliminary data.</text>
</comment>
<sequence>MSRISSISEFLLQAGTRYMIFDMSRRITRWEDQSFLDFEHGLVAHPSPRQQQGWFAIVFANPQLNAQHYIWFVRLPLDEQGKLVLAARDQFLQLIVERLASTMDDDSADKSLPDNPYQFTPGQQQLADFNSISRKALHLPPSTHFQAVNDTFEQRNWQQWEQLALQGISDWVVFTEPAKRDALLGEVLTQLPDTLQAHILQSLENQVIGEPLSSSVANWIRLQQEPRKIATGLRALCGVSDTPAVEALLDELLHAPQGKEVDVLVVIAGRLWPALTDKATLSQYLANVAHASSDFELFRGLFSDLVQIPQLRDQILQVLRDPHKDEILNAAIGAVFSVRH</sequence>
<dbReference type="Pfam" id="PF12069">
    <property type="entry name" value="DUF3549"/>
    <property type="match status" value="1"/>
</dbReference>
<dbReference type="InterPro" id="IPR021936">
    <property type="entry name" value="DUF3549"/>
</dbReference>